<sequence length="331" mass="39396">MALRLYNKEGTELFMESKFPCIVDNIINEPIHENIICIDSHLGKGYYKEIYFDGIHMDFWVLSLAKDTFFYFESDYENVEMLFSLKGKNTIFSNNFVSNISFESNHHNIIYANEVNGKIKWESKDLQLFKINFNPNIFKRFLPNEKLFYNFRNCIEKGKSGTFSPYNYCINLQMYTIIEEIIECKKIGLYKKMFLESKIIELLLLQLEQFTDQGNYSFTLKKRDIDKIYAVREIIMKNLNKNISLIELAHLVGTNEFMLKKGFKELFGTTVFKFWNDAKMEQARSMLIQENMNIKEISYFMGYKNQRHFASAFKRKFGFPPSHLNNIYRNI</sequence>
<dbReference type="SUPFAM" id="SSF46689">
    <property type="entry name" value="Homeodomain-like"/>
    <property type="match status" value="2"/>
</dbReference>
<dbReference type="SMART" id="SM00342">
    <property type="entry name" value="HTH_ARAC"/>
    <property type="match status" value="1"/>
</dbReference>
<dbReference type="InterPro" id="IPR009057">
    <property type="entry name" value="Homeodomain-like_sf"/>
</dbReference>
<dbReference type="Proteomes" id="UP000238042">
    <property type="component" value="Unassembled WGS sequence"/>
</dbReference>
<dbReference type="GO" id="GO:0043565">
    <property type="term" value="F:sequence-specific DNA binding"/>
    <property type="evidence" value="ECO:0007669"/>
    <property type="project" value="InterPro"/>
</dbReference>
<proteinExistence type="predicted"/>
<dbReference type="Gene3D" id="1.10.10.60">
    <property type="entry name" value="Homeodomain-like"/>
    <property type="match status" value="1"/>
</dbReference>
<evidence type="ECO:0000259" key="3">
    <source>
        <dbReference type="PROSITE" id="PS01124"/>
    </source>
</evidence>
<keyword evidence="1" id="KW-0805">Transcription regulation</keyword>
<reference evidence="4 5" key="1">
    <citation type="submission" date="2018-02" db="EMBL/GenBank/DDBJ databases">
        <title>Genome sequences of Apibacter spp., gut symbionts of Asian honey bees.</title>
        <authorList>
            <person name="Kwong W.K."/>
            <person name="Steele M.I."/>
            <person name="Moran N.A."/>
        </authorList>
    </citation>
    <scope>NUCLEOTIDE SEQUENCE [LARGE SCALE GENOMIC DNA]</scope>
    <source>
        <strain evidence="5">wkB301</strain>
    </source>
</reference>
<accession>A0A2S8AGA7</accession>
<dbReference type="PANTHER" id="PTHR47893:SF1">
    <property type="entry name" value="REGULATORY PROTEIN PCHR"/>
    <property type="match status" value="1"/>
</dbReference>
<dbReference type="RefSeq" id="WP_105194320.1">
    <property type="nucleotide sequence ID" value="NZ_PSZM01000001.1"/>
</dbReference>
<evidence type="ECO:0000313" key="4">
    <source>
        <dbReference type="EMBL" id="PQL95411.1"/>
    </source>
</evidence>
<comment type="caution">
    <text evidence="4">The sequence shown here is derived from an EMBL/GenBank/DDBJ whole genome shotgun (WGS) entry which is preliminary data.</text>
</comment>
<evidence type="ECO:0000313" key="5">
    <source>
        <dbReference type="Proteomes" id="UP000238042"/>
    </source>
</evidence>
<keyword evidence="5" id="KW-1185">Reference proteome</keyword>
<dbReference type="AlphaFoldDB" id="A0A2S8AGA7"/>
<dbReference type="EMBL" id="PSZM01000001">
    <property type="protein sequence ID" value="PQL95411.1"/>
    <property type="molecule type" value="Genomic_DNA"/>
</dbReference>
<feature type="domain" description="HTH araC/xylS-type" evidence="3">
    <location>
        <begin position="229"/>
        <end position="327"/>
    </location>
</feature>
<dbReference type="Pfam" id="PF12833">
    <property type="entry name" value="HTH_18"/>
    <property type="match status" value="1"/>
</dbReference>
<evidence type="ECO:0000256" key="1">
    <source>
        <dbReference type="ARBA" id="ARBA00023015"/>
    </source>
</evidence>
<name>A0A2S8AGA7_9FLAO</name>
<dbReference type="GO" id="GO:0003700">
    <property type="term" value="F:DNA-binding transcription factor activity"/>
    <property type="evidence" value="ECO:0007669"/>
    <property type="project" value="InterPro"/>
</dbReference>
<dbReference type="PANTHER" id="PTHR47893">
    <property type="entry name" value="REGULATORY PROTEIN PCHR"/>
    <property type="match status" value="1"/>
</dbReference>
<dbReference type="InterPro" id="IPR018060">
    <property type="entry name" value="HTH_AraC"/>
</dbReference>
<protein>
    <submittedName>
        <fullName evidence="4">AraC family transcriptional regulator</fullName>
    </submittedName>
</protein>
<dbReference type="PROSITE" id="PS01124">
    <property type="entry name" value="HTH_ARAC_FAMILY_2"/>
    <property type="match status" value="1"/>
</dbReference>
<dbReference type="InterPro" id="IPR053142">
    <property type="entry name" value="PchR_regulatory_protein"/>
</dbReference>
<gene>
    <name evidence="4" type="ORF">C4S77_01025</name>
</gene>
<keyword evidence="2" id="KW-0804">Transcription</keyword>
<organism evidence="4 5">
    <name type="scientific">Apibacter adventoris</name>
    <dbReference type="NCBI Taxonomy" id="1679466"/>
    <lineage>
        <taxon>Bacteria</taxon>
        <taxon>Pseudomonadati</taxon>
        <taxon>Bacteroidota</taxon>
        <taxon>Flavobacteriia</taxon>
        <taxon>Flavobacteriales</taxon>
        <taxon>Weeksellaceae</taxon>
        <taxon>Apibacter</taxon>
    </lineage>
</organism>
<dbReference type="OrthoDB" id="799767at2"/>
<evidence type="ECO:0000256" key="2">
    <source>
        <dbReference type="ARBA" id="ARBA00023163"/>
    </source>
</evidence>